<reference evidence="4" key="1">
    <citation type="journal article" date="2019" name="Int. J. Syst. Evol. Microbiol.">
        <title>The Global Catalogue of Microorganisms (GCM) 10K type strain sequencing project: providing services to taxonomists for standard genome sequencing and annotation.</title>
        <authorList>
            <consortium name="The Broad Institute Genomics Platform"/>
            <consortium name="The Broad Institute Genome Sequencing Center for Infectious Disease"/>
            <person name="Wu L."/>
            <person name="Ma J."/>
        </authorList>
    </citation>
    <scope>NUCLEOTIDE SEQUENCE [LARGE SCALE GENOMIC DNA]</scope>
    <source>
        <strain evidence="4">CCUG 60022</strain>
    </source>
</reference>
<evidence type="ECO:0000313" key="4">
    <source>
        <dbReference type="Proteomes" id="UP001597032"/>
    </source>
</evidence>
<feature type="domain" description="YdhG-like" evidence="2">
    <location>
        <begin position="24"/>
        <end position="117"/>
    </location>
</feature>
<dbReference type="EMBL" id="JBHTIC010000008">
    <property type="protein sequence ID" value="MFD0762652.1"/>
    <property type="molecule type" value="Genomic_DNA"/>
</dbReference>
<organism evidence="3 4">
    <name type="scientific">Lutibacter aestuarii</name>
    <dbReference type="NCBI Taxonomy" id="861111"/>
    <lineage>
        <taxon>Bacteria</taxon>
        <taxon>Pseudomonadati</taxon>
        <taxon>Bacteroidota</taxon>
        <taxon>Flavobacteriia</taxon>
        <taxon>Flavobacteriales</taxon>
        <taxon>Flavobacteriaceae</taxon>
        <taxon>Lutibacter</taxon>
    </lineage>
</organism>
<comment type="caution">
    <text evidence="3">The sequence shown here is derived from an EMBL/GenBank/DDBJ whole genome shotgun (WGS) entry which is preliminary data.</text>
</comment>
<dbReference type="InterPro" id="IPR014922">
    <property type="entry name" value="YdhG-like"/>
</dbReference>
<dbReference type="Pfam" id="PF13376">
    <property type="entry name" value="OmdA"/>
    <property type="match status" value="1"/>
</dbReference>
<gene>
    <name evidence="3" type="ORF">ACFQZW_11200</name>
</gene>
<dbReference type="Proteomes" id="UP001597032">
    <property type="component" value="Unassembled WGS sequence"/>
</dbReference>
<evidence type="ECO:0000256" key="1">
    <source>
        <dbReference type="SAM" id="Coils"/>
    </source>
</evidence>
<proteinExistence type="predicted"/>
<accession>A0ABW2Z8X2</accession>
<name>A0ABW2Z8X2_9FLAO</name>
<evidence type="ECO:0000313" key="3">
    <source>
        <dbReference type="EMBL" id="MFD0762652.1"/>
    </source>
</evidence>
<evidence type="ECO:0000259" key="2">
    <source>
        <dbReference type="Pfam" id="PF08818"/>
    </source>
</evidence>
<dbReference type="Pfam" id="PF08818">
    <property type="entry name" value="DUF1801"/>
    <property type="match status" value="1"/>
</dbReference>
<dbReference type="SUPFAM" id="SSF159888">
    <property type="entry name" value="YdhG-like"/>
    <property type="match status" value="1"/>
</dbReference>
<feature type="coiled-coil region" evidence="1">
    <location>
        <begin position="172"/>
        <end position="199"/>
    </location>
</feature>
<sequence length="199" mass="23550">MAQINLNATILIDQYIENLPLFSKNICTELRNLIHQTETKVYEDWKWNIPIFSKKTMICGVAAFKNHVSFTFFHGANMSDKHKLFDNNCDAKNTRTIKFTSAKEINQTQLLDYLKEAFQKNETNLCSAHKTREIIIPKLLEIALHKNKLARLNFENMAYTYRKEYVKYITEAKKETTRITRLEKTIKKLEKNLKIHEQF</sequence>
<dbReference type="Gene3D" id="3.90.1150.200">
    <property type="match status" value="1"/>
</dbReference>
<keyword evidence="1" id="KW-0175">Coiled coil</keyword>
<dbReference type="RefSeq" id="WP_386783034.1">
    <property type="nucleotide sequence ID" value="NZ_JBHTIC010000008.1"/>
</dbReference>
<protein>
    <submittedName>
        <fullName evidence="3">DUF1801 domain-containing protein</fullName>
    </submittedName>
</protein>
<keyword evidence="4" id="KW-1185">Reference proteome</keyword>